<keyword evidence="3" id="KW-1185">Reference proteome</keyword>
<feature type="non-terminal residue" evidence="2">
    <location>
        <position position="1"/>
    </location>
</feature>
<protein>
    <submittedName>
        <fullName evidence="2">Lactonase family protein</fullName>
    </submittedName>
</protein>
<dbReference type="PANTHER" id="PTHR30344">
    <property type="entry name" value="6-PHOSPHOGLUCONOLACTONASE-RELATED"/>
    <property type="match status" value="1"/>
</dbReference>
<name>A0ABS7CH31_9BACL</name>
<evidence type="ECO:0000313" key="2">
    <source>
        <dbReference type="EMBL" id="MBW7460236.1"/>
    </source>
</evidence>
<reference evidence="2 3" key="1">
    <citation type="submission" date="2021-07" db="EMBL/GenBank/DDBJ databases">
        <title>Paenibacillus radiodurans sp. nov., isolated from the southeastern edge of Tengger Desert.</title>
        <authorList>
            <person name="Zhang G."/>
        </authorList>
    </citation>
    <scope>NUCLEOTIDE SEQUENCE [LARGE SCALE GENOMIC DNA]</scope>
    <source>
        <strain evidence="2 3">CCM 7311</strain>
    </source>
</reference>
<evidence type="ECO:0000256" key="1">
    <source>
        <dbReference type="ARBA" id="ARBA00005564"/>
    </source>
</evidence>
<accession>A0ABS7CH31</accession>
<organism evidence="2 3">
    <name type="scientific">Paenibacillus sepulcri</name>
    <dbReference type="NCBI Taxonomy" id="359917"/>
    <lineage>
        <taxon>Bacteria</taxon>
        <taxon>Bacillati</taxon>
        <taxon>Bacillota</taxon>
        <taxon>Bacilli</taxon>
        <taxon>Bacillales</taxon>
        <taxon>Paenibacillaceae</taxon>
        <taxon>Paenibacillus</taxon>
    </lineage>
</organism>
<dbReference type="InterPro" id="IPR015943">
    <property type="entry name" value="WD40/YVTN_repeat-like_dom_sf"/>
</dbReference>
<gene>
    <name evidence="2" type="ORF">K0U00_39855</name>
</gene>
<evidence type="ECO:0000313" key="3">
    <source>
        <dbReference type="Proteomes" id="UP001519887"/>
    </source>
</evidence>
<dbReference type="EMBL" id="JAHZIK010002102">
    <property type="protein sequence ID" value="MBW7460236.1"/>
    <property type="molecule type" value="Genomic_DNA"/>
</dbReference>
<dbReference type="SUPFAM" id="SSF51004">
    <property type="entry name" value="C-terminal (heme d1) domain of cytochrome cd1-nitrite reductase"/>
    <property type="match status" value="1"/>
</dbReference>
<dbReference type="InterPro" id="IPR019405">
    <property type="entry name" value="Lactonase_7-beta_prop"/>
</dbReference>
<dbReference type="Gene3D" id="2.130.10.10">
    <property type="entry name" value="YVTN repeat-like/Quinoprotein amine dehydrogenase"/>
    <property type="match status" value="1"/>
</dbReference>
<comment type="caution">
    <text evidence="2">The sequence shown here is derived from an EMBL/GenBank/DDBJ whole genome shotgun (WGS) entry which is preliminary data.</text>
</comment>
<dbReference type="InterPro" id="IPR011048">
    <property type="entry name" value="Haem_d1_sf"/>
</dbReference>
<comment type="similarity">
    <text evidence="1">Belongs to the cycloisomerase 2 family.</text>
</comment>
<dbReference type="Pfam" id="PF10282">
    <property type="entry name" value="Lactonase"/>
    <property type="match status" value="1"/>
</dbReference>
<sequence length="60" mass="6697">VQGAHPRHFALIPGGRYLIAANRDTNNIVTFQVDRESGKLHYTGNSIEVSKPVCVQPFYL</sequence>
<dbReference type="InterPro" id="IPR050282">
    <property type="entry name" value="Cycloisomerase_2"/>
</dbReference>
<dbReference type="Proteomes" id="UP001519887">
    <property type="component" value="Unassembled WGS sequence"/>
</dbReference>
<dbReference type="PANTHER" id="PTHR30344:SF1">
    <property type="entry name" value="6-PHOSPHOGLUCONOLACTONASE"/>
    <property type="match status" value="1"/>
</dbReference>
<proteinExistence type="inferred from homology"/>